<dbReference type="Proteomes" id="UP001596203">
    <property type="component" value="Unassembled WGS sequence"/>
</dbReference>
<gene>
    <name evidence="1" type="ORF">ACFP2T_35690</name>
</gene>
<evidence type="ECO:0000313" key="2">
    <source>
        <dbReference type="Proteomes" id="UP001596203"/>
    </source>
</evidence>
<reference evidence="2" key="1">
    <citation type="journal article" date="2019" name="Int. J. Syst. Evol. Microbiol.">
        <title>The Global Catalogue of Microorganisms (GCM) 10K type strain sequencing project: providing services to taxonomists for standard genome sequencing and annotation.</title>
        <authorList>
            <consortium name="The Broad Institute Genomics Platform"/>
            <consortium name="The Broad Institute Genome Sequencing Center for Infectious Disease"/>
            <person name="Wu L."/>
            <person name="Ma J."/>
        </authorList>
    </citation>
    <scope>NUCLEOTIDE SEQUENCE [LARGE SCALE GENOMIC DNA]</scope>
    <source>
        <strain evidence="2">ZS-35-S2</strain>
    </source>
</reference>
<proteinExistence type="predicted"/>
<evidence type="ECO:0000313" key="1">
    <source>
        <dbReference type="EMBL" id="MFC6021499.1"/>
    </source>
</evidence>
<protein>
    <submittedName>
        <fullName evidence="1">Uncharacterized protein</fullName>
    </submittedName>
</protein>
<dbReference type="RefSeq" id="WP_377429739.1">
    <property type="nucleotide sequence ID" value="NZ_JBHSPR010000044.1"/>
</dbReference>
<comment type="caution">
    <text evidence="1">The sequence shown here is derived from an EMBL/GenBank/DDBJ whole genome shotgun (WGS) entry which is preliminary data.</text>
</comment>
<sequence>MTVYVSVGNSDDKLSQLRWSALVDDVSKVVYDHASKTHGLWYSQPASRFQNACWCFDITPEKKPPAQRLLGLLAVQYSQDSIAWAEAPETEFLRADDV</sequence>
<keyword evidence="2" id="KW-1185">Reference proteome</keyword>
<accession>A0ABW1KKY0</accession>
<organism evidence="1 2">
    <name type="scientific">Plantactinospora solaniradicis</name>
    <dbReference type="NCBI Taxonomy" id="1723736"/>
    <lineage>
        <taxon>Bacteria</taxon>
        <taxon>Bacillati</taxon>
        <taxon>Actinomycetota</taxon>
        <taxon>Actinomycetes</taxon>
        <taxon>Micromonosporales</taxon>
        <taxon>Micromonosporaceae</taxon>
        <taxon>Plantactinospora</taxon>
    </lineage>
</organism>
<name>A0ABW1KKY0_9ACTN</name>
<dbReference type="EMBL" id="JBHSPR010000044">
    <property type="protein sequence ID" value="MFC6021499.1"/>
    <property type="molecule type" value="Genomic_DNA"/>
</dbReference>